<protein>
    <submittedName>
        <fullName evidence="4 5">F-box/LRR-repeat protein At3g49150</fullName>
    </submittedName>
</protein>
<feature type="domain" description="At1g61320/AtMIF1 LRR" evidence="1">
    <location>
        <begin position="275"/>
        <end position="368"/>
    </location>
</feature>
<dbReference type="RefSeq" id="XP_016458684.1">
    <property type="nucleotide sequence ID" value="XM_016603198.1"/>
</dbReference>
<dbReference type="PaxDb" id="4097-A0A1S3Z2M9"/>
<evidence type="ECO:0000259" key="2">
    <source>
        <dbReference type="Pfam" id="PF24758"/>
    </source>
</evidence>
<dbReference type="InterPro" id="IPR036047">
    <property type="entry name" value="F-box-like_dom_sf"/>
</dbReference>
<evidence type="ECO:0000313" key="3">
    <source>
        <dbReference type="Proteomes" id="UP000790787"/>
    </source>
</evidence>
<dbReference type="KEGG" id="nta:107782322"/>
<dbReference type="OMA" id="CWISRPH"/>
<dbReference type="RefSeq" id="XP_016458683.1">
    <property type="nucleotide sequence ID" value="XM_016603197.1"/>
</dbReference>
<dbReference type="GeneID" id="107782322"/>
<name>A0A1S3Z2M9_TOBAC</name>
<feature type="domain" description="F-box/LRR-repeat protein 15/At3g58940/PEG3-like LRR" evidence="2">
    <location>
        <begin position="123"/>
        <end position="255"/>
    </location>
</feature>
<dbReference type="InterPro" id="IPR032675">
    <property type="entry name" value="LRR_dom_sf"/>
</dbReference>
<dbReference type="Proteomes" id="UP000790787">
    <property type="component" value="Chromosome 15"/>
</dbReference>
<keyword evidence="3" id="KW-1185">Reference proteome</keyword>
<dbReference type="SUPFAM" id="SSF81383">
    <property type="entry name" value="F-box domain"/>
    <property type="match status" value="1"/>
</dbReference>
<reference key="1">
    <citation type="journal article" date="2014" name="Nat. Commun.">
        <title>The tobacco genome sequence and its comparison with those of tomato and potato.</title>
        <authorList>
            <person name="Sierro N."/>
            <person name="Battey J.N."/>
            <person name="Ouadi S."/>
            <person name="Bakaher N."/>
            <person name="Bovet L."/>
            <person name="Willig A."/>
            <person name="Goepfert S."/>
            <person name="Peitsch M.C."/>
            <person name="Ivanov N.V."/>
        </authorList>
    </citation>
    <scope>NUCLEOTIDE SEQUENCE [LARGE SCALE GENOMIC DNA]</scope>
    <source>
        <strain>cv. TN90</strain>
    </source>
</reference>
<dbReference type="Pfam" id="PF24758">
    <property type="entry name" value="LRR_At5g56370"/>
    <property type="match status" value="1"/>
</dbReference>
<dbReference type="InterPro" id="IPR055411">
    <property type="entry name" value="LRR_FXL15/At3g58940/PEG3-like"/>
</dbReference>
<dbReference type="OrthoDB" id="1304049at2759"/>
<reference evidence="4 5" key="2">
    <citation type="submission" date="2025-04" db="UniProtKB">
        <authorList>
            <consortium name="RefSeq"/>
        </authorList>
    </citation>
    <scope>IDENTIFICATION</scope>
</reference>
<dbReference type="InterPro" id="IPR053772">
    <property type="entry name" value="At1g61320/At1g61330-like"/>
</dbReference>
<gene>
    <name evidence="4 5" type="primary">LOC107782322</name>
</gene>
<dbReference type="AlphaFoldDB" id="A0A1S3Z2M9"/>
<evidence type="ECO:0000259" key="1">
    <source>
        <dbReference type="Pfam" id="PF23622"/>
    </source>
</evidence>
<organism evidence="5">
    <name type="scientific">Nicotiana tabacum</name>
    <name type="common">Common tobacco</name>
    <dbReference type="NCBI Taxonomy" id="4097"/>
    <lineage>
        <taxon>Eukaryota</taxon>
        <taxon>Viridiplantae</taxon>
        <taxon>Streptophyta</taxon>
        <taxon>Embryophyta</taxon>
        <taxon>Tracheophyta</taxon>
        <taxon>Spermatophyta</taxon>
        <taxon>Magnoliopsida</taxon>
        <taxon>eudicotyledons</taxon>
        <taxon>Gunneridae</taxon>
        <taxon>Pentapetalae</taxon>
        <taxon>asterids</taxon>
        <taxon>lamiids</taxon>
        <taxon>Solanales</taxon>
        <taxon>Solanaceae</taxon>
        <taxon>Nicotianoideae</taxon>
        <taxon>Nicotianeae</taxon>
        <taxon>Nicotiana</taxon>
    </lineage>
</organism>
<dbReference type="InterPro" id="IPR055357">
    <property type="entry name" value="LRR_At1g61320_AtMIF1"/>
</dbReference>
<dbReference type="PANTHER" id="PTHR34145">
    <property type="entry name" value="OS02G0105600 PROTEIN"/>
    <property type="match status" value="1"/>
</dbReference>
<proteinExistence type="predicted"/>
<dbReference type="Gene3D" id="3.80.10.10">
    <property type="entry name" value="Ribonuclease Inhibitor"/>
    <property type="match status" value="1"/>
</dbReference>
<accession>A0A1S3Z2M9</accession>
<dbReference type="PANTHER" id="PTHR34145:SF28">
    <property type="entry name" value="F-BOX DOMAIN-CONTAINING PROTEIN"/>
    <property type="match status" value="1"/>
</dbReference>
<dbReference type="Pfam" id="PF23622">
    <property type="entry name" value="LRR_At1g61320_AtMIF1"/>
    <property type="match status" value="1"/>
</dbReference>
<evidence type="ECO:0000313" key="4">
    <source>
        <dbReference type="RefSeq" id="XP_016458683.1"/>
    </source>
</evidence>
<sequence length="439" mass="50406">MEEWCTTPPRKAKPRKLLEIAETVHGEDRMSELPVHIIHHIVCNTSLNLDEAARTCVLSKRWYYCWISRPHLEFSQLSGNVHMTLEKFVTLVDESLQFHVEQKIRLEEFILTYHDPNLASPTDGWIELVVKHNVKVLGIHVSGSESPYYILPDVIYAAKELAKLGLSRCKFEFDISNTNIRFCCLKDLFLYNVHISDGQLQRVIDTCPFIRNLTILDCDGISKLHAFGLVHLEILAVASCKLESVIVQAPNLRDYGYAGVHSIDDIFLPCKIAILDAYNTLQILTLTGASITDQQFDDVFSKFANISELSLIKCYMLKNLKIVSGKLKKFTLTQWRNLKKATIQAPNLLEFYFDGDKMPFSSMNPSSLERARLDFVLPDTVISNFGDVDRSWYTNLHLFVQKFNYSKGLIFAISCHKIKSILIYEIQEKLLFPRVMMSR</sequence>
<dbReference type="STRING" id="4097.A0A1S3Z2M9"/>
<dbReference type="SUPFAM" id="SSF52047">
    <property type="entry name" value="RNI-like"/>
    <property type="match status" value="1"/>
</dbReference>
<evidence type="ECO:0000313" key="5">
    <source>
        <dbReference type="RefSeq" id="XP_016458684.1"/>
    </source>
</evidence>